<dbReference type="AlphaFoldDB" id="A0A9J6PSZ5"/>
<comment type="caution">
    <text evidence="3">The sequence shown here is derived from an EMBL/GenBank/DDBJ whole genome shotgun (WGS) entry which is preliminary data.</text>
</comment>
<keyword evidence="1" id="KW-0732">Signal</keyword>
<dbReference type="Proteomes" id="UP001064262">
    <property type="component" value="Unassembled WGS sequence"/>
</dbReference>
<proteinExistence type="predicted"/>
<evidence type="ECO:0000313" key="4">
    <source>
        <dbReference type="Proteomes" id="UP001064262"/>
    </source>
</evidence>
<name>A0A9J6PSZ5_9GAMM</name>
<gene>
    <name evidence="3" type="ORF">N5923_06590</name>
</gene>
<feature type="signal peptide" evidence="1">
    <location>
        <begin position="1"/>
        <end position="21"/>
    </location>
</feature>
<accession>A0A9J6PSZ5</accession>
<evidence type="ECO:0000313" key="3">
    <source>
        <dbReference type="EMBL" id="MCU5777159.1"/>
    </source>
</evidence>
<dbReference type="Pfam" id="PF07007">
    <property type="entry name" value="LprI"/>
    <property type="match status" value="1"/>
</dbReference>
<sequence>MKLYLTTITALLLLNPVTGFADLYYGNEAADCFSGSNERHKQEHCLSNKRDKSDKEVDLSINETNKRIKANNIGPFNGKEDAKETSGDVYSKRFLAAQKEWKKYRDQLCLAVATEIDEDAYDYQSYIDQCTINLNKRHIDEINMMGLPPAS</sequence>
<dbReference type="Gene3D" id="1.20.1270.180">
    <property type="match status" value="1"/>
</dbReference>
<evidence type="ECO:0000259" key="2">
    <source>
        <dbReference type="Pfam" id="PF07007"/>
    </source>
</evidence>
<reference evidence="3" key="1">
    <citation type="submission" date="2022-09" db="EMBL/GenBank/DDBJ databases">
        <title>Winslowiella arboricola sp. nov., isolated from bleeding cankers on broadleaf hosts.</title>
        <authorList>
            <person name="Brady C."/>
            <person name="Kaur S."/>
            <person name="Crampton B."/>
            <person name="Maddock D."/>
            <person name="Arnold D."/>
            <person name="Denman S."/>
        </authorList>
    </citation>
    <scope>NUCLEOTIDE SEQUENCE</scope>
    <source>
        <strain evidence="3">BAC 15a-03b</strain>
    </source>
</reference>
<organism evidence="3 4">
    <name type="scientific">Winslowiella arboricola</name>
    <dbReference type="NCBI Taxonomy" id="2978220"/>
    <lineage>
        <taxon>Bacteria</taxon>
        <taxon>Pseudomonadati</taxon>
        <taxon>Pseudomonadota</taxon>
        <taxon>Gammaproteobacteria</taxon>
        <taxon>Enterobacterales</taxon>
        <taxon>Erwiniaceae</taxon>
        <taxon>Winslowiella</taxon>
    </lineage>
</organism>
<feature type="chain" id="PRO_5039901735" evidence="1">
    <location>
        <begin position="22"/>
        <end position="151"/>
    </location>
</feature>
<evidence type="ECO:0000256" key="1">
    <source>
        <dbReference type="SAM" id="SignalP"/>
    </source>
</evidence>
<keyword evidence="4" id="KW-1185">Reference proteome</keyword>
<dbReference type="EMBL" id="JAODIM010000038">
    <property type="protein sequence ID" value="MCU5777159.1"/>
    <property type="molecule type" value="Genomic_DNA"/>
</dbReference>
<feature type="domain" description="Lysozyme inhibitor LprI-like N-terminal" evidence="2">
    <location>
        <begin position="41"/>
        <end position="141"/>
    </location>
</feature>
<dbReference type="RefSeq" id="WP_267142228.1">
    <property type="nucleotide sequence ID" value="NZ_JAODIL010000067.1"/>
</dbReference>
<protein>
    <submittedName>
        <fullName evidence="3">DUF1311 domain-containing protein</fullName>
    </submittedName>
</protein>
<dbReference type="InterPro" id="IPR009739">
    <property type="entry name" value="LprI-like_N"/>
</dbReference>